<dbReference type="Pfam" id="PF00201">
    <property type="entry name" value="UDPGT"/>
    <property type="match status" value="1"/>
</dbReference>
<dbReference type="Proteomes" id="UP001432027">
    <property type="component" value="Unassembled WGS sequence"/>
</dbReference>
<dbReference type="InterPro" id="IPR002213">
    <property type="entry name" value="UDP_glucos_trans"/>
</dbReference>
<comment type="similarity">
    <text evidence="1">Belongs to the UDP-glycosyltransferase family.</text>
</comment>
<evidence type="ECO:0000256" key="1">
    <source>
        <dbReference type="ARBA" id="ARBA00009995"/>
    </source>
</evidence>
<organism evidence="7 8">
    <name type="scientific">Pristionchus entomophagus</name>
    <dbReference type="NCBI Taxonomy" id="358040"/>
    <lineage>
        <taxon>Eukaryota</taxon>
        <taxon>Metazoa</taxon>
        <taxon>Ecdysozoa</taxon>
        <taxon>Nematoda</taxon>
        <taxon>Chromadorea</taxon>
        <taxon>Rhabditida</taxon>
        <taxon>Rhabditina</taxon>
        <taxon>Diplogasteromorpha</taxon>
        <taxon>Diplogasteroidea</taxon>
        <taxon>Neodiplogasteridae</taxon>
        <taxon>Pristionchus</taxon>
    </lineage>
</organism>
<gene>
    <name evidence="7" type="ORF">PENTCL1PPCAC_17828</name>
</gene>
<dbReference type="InterPro" id="IPR050271">
    <property type="entry name" value="UDP-glycosyltransferase"/>
</dbReference>
<name>A0AAV5TMK3_9BILA</name>
<keyword evidence="5" id="KW-0732">Signal</keyword>
<reference evidence="7" key="1">
    <citation type="submission" date="2023-10" db="EMBL/GenBank/DDBJ databases">
        <title>Genome assembly of Pristionchus species.</title>
        <authorList>
            <person name="Yoshida K."/>
            <person name="Sommer R.J."/>
        </authorList>
    </citation>
    <scope>NUCLEOTIDE SEQUENCE</scope>
    <source>
        <strain evidence="7">RS0144</strain>
    </source>
</reference>
<proteinExistence type="inferred from homology"/>
<keyword evidence="3" id="KW-0328">Glycosyltransferase</keyword>
<evidence type="ECO:0000313" key="7">
    <source>
        <dbReference type="EMBL" id="GMS95653.1"/>
    </source>
</evidence>
<dbReference type="Gene3D" id="3.40.50.2000">
    <property type="entry name" value="Glycogen Phosphorylase B"/>
    <property type="match status" value="1"/>
</dbReference>
<keyword evidence="8" id="KW-1185">Reference proteome</keyword>
<keyword evidence="4" id="KW-0808">Transferase</keyword>
<dbReference type="EC" id="2.4.1.17" evidence="2"/>
<feature type="non-terminal residue" evidence="7">
    <location>
        <position position="1"/>
    </location>
</feature>
<evidence type="ECO:0000256" key="5">
    <source>
        <dbReference type="ARBA" id="ARBA00022729"/>
    </source>
</evidence>
<protein>
    <recommendedName>
        <fullName evidence="2">glucuronosyltransferase</fullName>
        <ecNumber evidence="2">2.4.1.17</ecNumber>
    </recommendedName>
</protein>
<dbReference type="GO" id="GO:0015020">
    <property type="term" value="F:glucuronosyltransferase activity"/>
    <property type="evidence" value="ECO:0007669"/>
    <property type="project" value="UniProtKB-EC"/>
</dbReference>
<evidence type="ECO:0000256" key="2">
    <source>
        <dbReference type="ARBA" id="ARBA00012544"/>
    </source>
</evidence>
<evidence type="ECO:0000256" key="3">
    <source>
        <dbReference type="ARBA" id="ARBA00022676"/>
    </source>
</evidence>
<dbReference type="PANTHER" id="PTHR48043:SF154">
    <property type="entry name" value="GLUCURONOSYLTRANSFERASE"/>
    <property type="match status" value="1"/>
</dbReference>
<sequence length="131" mass="14881">EDARVKAFISHCGLKSLLEASYSGVPILAIPLFADQTHNALNVDRLGNGVILNKPYITNDTILDSMAAILKEERYGIRAKEIAEMLLLHPDKPERIFIETIEFAARFDNLDSITRLHSWDLHWFQTVGYDI</sequence>
<dbReference type="SUPFAM" id="SSF53756">
    <property type="entry name" value="UDP-Glycosyltransferase/glycogen phosphorylase"/>
    <property type="match status" value="1"/>
</dbReference>
<dbReference type="PANTHER" id="PTHR48043">
    <property type="entry name" value="EG:EG0003.4 PROTEIN-RELATED"/>
    <property type="match status" value="1"/>
</dbReference>
<accession>A0AAV5TMK3</accession>
<comment type="catalytic activity">
    <reaction evidence="6">
        <text>glucuronate acceptor + UDP-alpha-D-glucuronate = acceptor beta-D-glucuronoside + UDP + H(+)</text>
        <dbReference type="Rhea" id="RHEA:21032"/>
        <dbReference type="ChEBI" id="CHEBI:15378"/>
        <dbReference type="ChEBI" id="CHEBI:58052"/>
        <dbReference type="ChEBI" id="CHEBI:58223"/>
        <dbReference type="ChEBI" id="CHEBI:132367"/>
        <dbReference type="ChEBI" id="CHEBI:132368"/>
        <dbReference type="EC" id="2.4.1.17"/>
    </reaction>
</comment>
<evidence type="ECO:0000256" key="4">
    <source>
        <dbReference type="ARBA" id="ARBA00022679"/>
    </source>
</evidence>
<evidence type="ECO:0000313" key="8">
    <source>
        <dbReference type="Proteomes" id="UP001432027"/>
    </source>
</evidence>
<comment type="caution">
    <text evidence="7">The sequence shown here is derived from an EMBL/GenBank/DDBJ whole genome shotgun (WGS) entry which is preliminary data.</text>
</comment>
<feature type="non-terminal residue" evidence="7">
    <location>
        <position position="131"/>
    </location>
</feature>
<evidence type="ECO:0000256" key="6">
    <source>
        <dbReference type="ARBA" id="ARBA00047475"/>
    </source>
</evidence>
<dbReference type="AlphaFoldDB" id="A0AAV5TMK3"/>
<dbReference type="EMBL" id="BTSX01000004">
    <property type="protein sequence ID" value="GMS95653.1"/>
    <property type="molecule type" value="Genomic_DNA"/>
</dbReference>